<keyword evidence="1" id="KW-1133">Transmembrane helix</keyword>
<protein>
    <submittedName>
        <fullName evidence="2">Membrane protein containing DUF981</fullName>
    </submittedName>
</protein>
<keyword evidence="1" id="KW-0812">Transmembrane</keyword>
<keyword evidence="1" id="KW-0472">Membrane</keyword>
<comment type="caution">
    <text evidence="2">The sequence shown here is derived from an EMBL/GenBank/DDBJ whole genome shotgun (WGS) entry which is preliminary data.</text>
</comment>
<dbReference type="EMBL" id="AUZY01008624">
    <property type="protein sequence ID" value="EQD45294.1"/>
    <property type="molecule type" value="Genomic_DNA"/>
</dbReference>
<gene>
    <name evidence="2" type="ORF">B1B_13111</name>
</gene>
<dbReference type="AlphaFoldDB" id="T1AX85"/>
<accession>T1AX85</accession>
<feature type="non-terminal residue" evidence="2">
    <location>
        <position position="94"/>
    </location>
</feature>
<evidence type="ECO:0000313" key="2">
    <source>
        <dbReference type="EMBL" id="EQD45294.1"/>
    </source>
</evidence>
<name>T1AX85_9ZZZZ</name>
<feature type="transmembrane region" description="Helical" evidence="1">
    <location>
        <begin position="66"/>
        <end position="89"/>
    </location>
</feature>
<organism evidence="2">
    <name type="scientific">mine drainage metagenome</name>
    <dbReference type="NCBI Taxonomy" id="410659"/>
    <lineage>
        <taxon>unclassified sequences</taxon>
        <taxon>metagenomes</taxon>
        <taxon>ecological metagenomes</taxon>
    </lineage>
</organism>
<reference evidence="2" key="2">
    <citation type="journal article" date="2014" name="ISME J.">
        <title>Microbial stratification in low pH oxic and suboxic macroscopic growths along an acid mine drainage.</title>
        <authorList>
            <person name="Mendez-Garcia C."/>
            <person name="Mesa V."/>
            <person name="Sprenger R.R."/>
            <person name="Richter M."/>
            <person name="Diez M.S."/>
            <person name="Solano J."/>
            <person name="Bargiela R."/>
            <person name="Golyshina O.V."/>
            <person name="Manteca A."/>
            <person name="Ramos J.L."/>
            <person name="Gallego J.R."/>
            <person name="Llorente I."/>
            <person name="Martins Dos Santos V.A."/>
            <person name="Jensen O.N."/>
            <person name="Pelaez A.I."/>
            <person name="Sanchez J."/>
            <person name="Ferrer M."/>
        </authorList>
    </citation>
    <scope>NUCLEOTIDE SEQUENCE</scope>
</reference>
<feature type="transmembrane region" description="Helical" evidence="1">
    <location>
        <begin position="6"/>
        <end position="26"/>
    </location>
</feature>
<proteinExistence type="predicted"/>
<dbReference type="Pfam" id="PF06168">
    <property type="entry name" value="DUF981"/>
    <property type="match status" value="1"/>
</dbReference>
<evidence type="ECO:0000256" key="1">
    <source>
        <dbReference type="SAM" id="Phobius"/>
    </source>
</evidence>
<reference evidence="2" key="1">
    <citation type="submission" date="2013-08" db="EMBL/GenBank/DDBJ databases">
        <authorList>
            <person name="Mendez C."/>
            <person name="Richter M."/>
            <person name="Ferrer M."/>
            <person name="Sanchez J."/>
        </authorList>
    </citation>
    <scope>NUCLEOTIDE SEQUENCE</scope>
</reference>
<sequence>MFVDTLTVMLIGLAMGLALGAFYFFFRAREDEKMLNSLIVPAFVVGLFDFIAGFIMSFSWPLPGAYNLLFGDPLLLFGLIMIMTSVAYYKKMNL</sequence>
<feature type="transmembrane region" description="Helical" evidence="1">
    <location>
        <begin position="38"/>
        <end position="60"/>
    </location>
</feature>
<dbReference type="InterPro" id="IPR009324">
    <property type="entry name" value="DUF981"/>
</dbReference>